<evidence type="ECO:0000313" key="12">
    <source>
        <dbReference type="Proteomes" id="UP001150266"/>
    </source>
</evidence>
<gene>
    <name evidence="11" type="ORF">J3R30DRAFT_3670074</name>
</gene>
<feature type="region of interest" description="Disordered" evidence="9">
    <location>
        <begin position="96"/>
        <end position="116"/>
    </location>
</feature>
<dbReference type="SMART" id="SM01331">
    <property type="entry name" value="DUF3635"/>
    <property type="match status" value="1"/>
</dbReference>
<dbReference type="PANTHER" id="PTHR24419:SF18">
    <property type="entry name" value="SERINE_THREONINE-PROTEIN KINASE HASPIN"/>
    <property type="match status" value="1"/>
</dbReference>
<reference evidence="11" key="1">
    <citation type="submission" date="2022-08" db="EMBL/GenBank/DDBJ databases">
        <title>A Global Phylogenomic Analysis of the Shiitake Genus Lentinula.</title>
        <authorList>
            <consortium name="DOE Joint Genome Institute"/>
            <person name="Sierra-Patev S."/>
            <person name="Min B."/>
            <person name="Naranjo-Ortiz M."/>
            <person name="Looney B."/>
            <person name="Konkel Z."/>
            <person name="Slot J.C."/>
            <person name="Sakamoto Y."/>
            <person name="Steenwyk J.L."/>
            <person name="Rokas A."/>
            <person name="Carro J."/>
            <person name="Camarero S."/>
            <person name="Ferreira P."/>
            <person name="Molpeceres G."/>
            <person name="Ruiz-Duenas F.J."/>
            <person name="Serrano A."/>
            <person name="Henrissat B."/>
            <person name="Drula E."/>
            <person name="Hughes K.W."/>
            <person name="Mata J.L."/>
            <person name="Ishikawa N.K."/>
            <person name="Vargas-Isla R."/>
            <person name="Ushijima S."/>
            <person name="Smith C.A."/>
            <person name="Ahrendt S."/>
            <person name="Andreopoulos W."/>
            <person name="He G."/>
            <person name="Labutti K."/>
            <person name="Lipzen A."/>
            <person name="Ng V."/>
            <person name="Riley R."/>
            <person name="Sandor L."/>
            <person name="Barry K."/>
            <person name="Martinez A.T."/>
            <person name="Xiao Y."/>
            <person name="Gibbons J.G."/>
            <person name="Terashima K."/>
            <person name="Grigoriev I.V."/>
            <person name="Hibbett D.S."/>
        </authorList>
    </citation>
    <scope>NUCLEOTIDE SEQUENCE</scope>
    <source>
        <strain evidence="11">JLM2183</strain>
    </source>
</reference>
<keyword evidence="6" id="KW-0067">ATP-binding</keyword>
<evidence type="ECO:0000313" key="11">
    <source>
        <dbReference type="EMBL" id="KAJ4479254.1"/>
    </source>
</evidence>
<dbReference type="Gene3D" id="1.10.510.10">
    <property type="entry name" value="Transferase(Phosphotransferase) domain 1"/>
    <property type="match status" value="1"/>
</dbReference>
<dbReference type="GO" id="GO:0005524">
    <property type="term" value="F:ATP binding"/>
    <property type="evidence" value="ECO:0007669"/>
    <property type="project" value="UniProtKB-KW"/>
</dbReference>
<keyword evidence="2" id="KW-0723">Serine/threonine-protein kinase</keyword>
<comment type="catalytic activity">
    <reaction evidence="8">
        <text>L-seryl-[protein] + ATP = O-phospho-L-seryl-[protein] + ADP + H(+)</text>
        <dbReference type="Rhea" id="RHEA:17989"/>
        <dbReference type="Rhea" id="RHEA-COMP:9863"/>
        <dbReference type="Rhea" id="RHEA-COMP:11604"/>
        <dbReference type="ChEBI" id="CHEBI:15378"/>
        <dbReference type="ChEBI" id="CHEBI:29999"/>
        <dbReference type="ChEBI" id="CHEBI:30616"/>
        <dbReference type="ChEBI" id="CHEBI:83421"/>
        <dbReference type="ChEBI" id="CHEBI:456216"/>
        <dbReference type="EC" id="2.7.11.1"/>
    </reaction>
</comment>
<dbReference type="EMBL" id="JAOTPV010000008">
    <property type="protein sequence ID" value="KAJ4479254.1"/>
    <property type="molecule type" value="Genomic_DNA"/>
</dbReference>
<evidence type="ECO:0000259" key="10">
    <source>
        <dbReference type="SMART" id="SM01331"/>
    </source>
</evidence>
<dbReference type="PANTHER" id="PTHR24419">
    <property type="entry name" value="INTERLEUKIN-1 RECEPTOR-ASSOCIATED KINASE"/>
    <property type="match status" value="1"/>
</dbReference>
<dbReference type="AlphaFoldDB" id="A0A9W9DP04"/>
<dbReference type="Pfam" id="PF12330">
    <property type="entry name" value="Haspin_kinase"/>
    <property type="match status" value="1"/>
</dbReference>
<dbReference type="OrthoDB" id="5327538at2759"/>
<evidence type="ECO:0000256" key="2">
    <source>
        <dbReference type="ARBA" id="ARBA00022527"/>
    </source>
</evidence>
<dbReference type="EC" id="2.7.11.1" evidence="1"/>
<dbReference type="GO" id="GO:0000278">
    <property type="term" value="P:mitotic cell cycle"/>
    <property type="evidence" value="ECO:0007669"/>
    <property type="project" value="TreeGrafter"/>
</dbReference>
<dbReference type="GO" id="GO:0072354">
    <property type="term" value="F:histone H3T3 kinase activity"/>
    <property type="evidence" value="ECO:0007669"/>
    <property type="project" value="TreeGrafter"/>
</dbReference>
<evidence type="ECO:0000256" key="6">
    <source>
        <dbReference type="ARBA" id="ARBA00022840"/>
    </source>
</evidence>
<dbReference type="Proteomes" id="UP001150266">
    <property type="component" value="Unassembled WGS sequence"/>
</dbReference>
<protein>
    <recommendedName>
        <fullName evidence="1">non-specific serine/threonine protein kinase</fullName>
        <ecNumber evidence="1">2.7.11.1</ecNumber>
    </recommendedName>
</protein>
<keyword evidence="4" id="KW-0547">Nucleotide-binding</keyword>
<organism evidence="11 12">
    <name type="scientific">Lentinula aciculospora</name>
    <dbReference type="NCBI Taxonomy" id="153920"/>
    <lineage>
        <taxon>Eukaryota</taxon>
        <taxon>Fungi</taxon>
        <taxon>Dikarya</taxon>
        <taxon>Basidiomycota</taxon>
        <taxon>Agaricomycotina</taxon>
        <taxon>Agaricomycetes</taxon>
        <taxon>Agaricomycetidae</taxon>
        <taxon>Agaricales</taxon>
        <taxon>Marasmiineae</taxon>
        <taxon>Omphalotaceae</taxon>
        <taxon>Lentinula</taxon>
    </lineage>
</organism>
<keyword evidence="5 11" id="KW-0418">Kinase</keyword>
<proteinExistence type="predicted"/>
<evidence type="ECO:0000256" key="4">
    <source>
        <dbReference type="ARBA" id="ARBA00022741"/>
    </source>
</evidence>
<dbReference type="GO" id="GO:0005634">
    <property type="term" value="C:nucleus"/>
    <property type="evidence" value="ECO:0007669"/>
    <property type="project" value="TreeGrafter"/>
</dbReference>
<sequence>MLGTRTKQINSYGKRSQRIVNAFQSESGGKTSIFDDLPQTKLAPVASKMKKRSENAVFRPKLSPPRQRLMHKKKQLPSAQPLRQKLMRAQVGRKLSNPKATIESTPPRTPLAVYSLNTPGSPAVPSGLMRKKTRARASSALRTPLMKSHVDMVEVDIVVLDDQGQTISRERRVSKSKGVDSASPGNSSFERSDNDEGPPKPPKRLHNVNIHLIVSEDEISDDEDALPISSSPILKRMPKINKLPTHPPLPVSARPLPYVLIPSPSPELAAIFKATQKSRLSSPPFVPLIDYDLPHVVKPRKLTPIKGRSRGLFHPPSPPSPLSDSDLDLSFSDLELGVDVDQEYTPLQALSVIPEYLRPLLEECQQAETGLHEFSAFIDTFAFDPAVRGILPAKNLQFKKVGEASFSEVFGIGDVVLKVIPLRDESRESPSESQKARISECADLPAPTDAKDVLKEIIVTRAMGEVCERFVKLVKAYVVRGRYPEVLLKLWDRYALEHGSESVRPDSFGVSQTYAIIVLPNGGPDLEAYTFTSTSKRWRQACSIFWQVTKALARAEQLVSFEHRDLHLGQILIKDLPMLAGLPMQEQQLNTPARKHPKKSCMDDSSLGINVTLIDLGLARMDAGDGQGGEIIHWTPFDEEVFMGEGDYQFDIYRMMKKQNQDNWDTFTPSTNVLWLHYLLTKLLHSKKLRAPAAPRQGVLNSSSQFTERECYECLVDIEHWIAKLTKPLLASTKNTKSKKRSAAPKVSDAPPLCAGEILEYGIKKRWVKASPNL</sequence>
<comment type="caution">
    <text evidence="11">The sequence shown here is derived from an EMBL/GenBank/DDBJ whole genome shotgun (WGS) entry which is preliminary data.</text>
</comment>
<dbReference type="GO" id="GO:0035556">
    <property type="term" value="P:intracellular signal transduction"/>
    <property type="evidence" value="ECO:0007669"/>
    <property type="project" value="TreeGrafter"/>
</dbReference>
<feature type="domain" description="Serine/threonine-protein kinase haspin C-terminal" evidence="10">
    <location>
        <begin position="639"/>
        <end position="716"/>
    </location>
</feature>
<dbReference type="InterPro" id="IPR024604">
    <property type="entry name" value="GSG2_C"/>
</dbReference>
<dbReference type="InterPro" id="IPR011009">
    <property type="entry name" value="Kinase-like_dom_sf"/>
</dbReference>
<accession>A0A9W9DP04</accession>
<comment type="catalytic activity">
    <reaction evidence="7">
        <text>L-threonyl-[protein] + ATP = O-phospho-L-threonyl-[protein] + ADP + H(+)</text>
        <dbReference type="Rhea" id="RHEA:46608"/>
        <dbReference type="Rhea" id="RHEA-COMP:11060"/>
        <dbReference type="Rhea" id="RHEA-COMP:11605"/>
        <dbReference type="ChEBI" id="CHEBI:15378"/>
        <dbReference type="ChEBI" id="CHEBI:30013"/>
        <dbReference type="ChEBI" id="CHEBI:30616"/>
        <dbReference type="ChEBI" id="CHEBI:61977"/>
        <dbReference type="ChEBI" id="CHEBI:456216"/>
        <dbReference type="EC" id="2.7.11.1"/>
    </reaction>
</comment>
<evidence type="ECO:0000256" key="5">
    <source>
        <dbReference type="ARBA" id="ARBA00022777"/>
    </source>
</evidence>
<name>A0A9W9DP04_9AGAR</name>
<keyword evidence="3" id="KW-0808">Transferase</keyword>
<evidence type="ECO:0000256" key="7">
    <source>
        <dbReference type="ARBA" id="ARBA00047899"/>
    </source>
</evidence>
<evidence type="ECO:0000256" key="8">
    <source>
        <dbReference type="ARBA" id="ARBA00048679"/>
    </source>
</evidence>
<dbReference type="Gene3D" id="3.30.200.20">
    <property type="entry name" value="Phosphorylase Kinase, domain 1"/>
    <property type="match status" value="1"/>
</dbReference>
<dbReference type="SUPFAM" id="SSF56112">
    <property type="entry name" value="Protein kinase-like (PK-like)"/>
    <property type="match status" value="1"/>
</dbReference>
<keyword evidence="12" id="KW-1185">Reference proteome</keyword>
<evidence type="ECO:0000256" key="3">
    <source>
        <dbReference type="ARBA" id="ARBA00022679"/>
    </source>
</evidence>
<evidence type="ECO:0000256" key="9">
    <source>
        <dbReference type="SAM" id="MobiDB-lite"/>
    </source>
</evidence>
<dbReference type="GO" id="GO:0005737">
    <property type="term" value="C:cytoplasm"/>
    <property type="evidence" value="ECO:0007669"/>
    <property type="project" value="TreeGrafter"/>
</dbReference>
<feature type="region of interest" description="Disordered" evidence="9">
    <location>
        <begin position="169"/>
        <end position="206"/>
    </location>
</feature>
<evidence type="ECO:0000256" key="1">
    <source>
        <dbReference type="ARBA" id="ARBA00012513"/>
    </source>
</evidence>